<dbReference type="PANTHER" id="PTHR24072">
    <property type="entry name" value="RHO FAMILY GTPASE"/>
    <property type="match status" value="1"/>
</dbReference>
<dbReference type="EMBL" id="JARIHO010000006">
    <property type="protein sequence ID" value="KAJ7359170.1"/>
    <property type="molecule type" value="Genomic_DNA"/>
</dbReference>
<keyword evidence="3" id="KW-0547">Nucleotide-binding</keyword>
<evidence type="ECO:0000256" key="1">
    <source>
        <dbReference type="ARBA" id="ARBA00010142"/>
    </source>
</evidence>
<dbReference type="PROSITE" id="PS51420">
    <property type="entry name" value="RHO"/>
    <property type="match status" value="1"/>
</dbReference>
<protein>
    <submittedName>
        <fullName evidence="5">P-loop containing nucleoside triphosphate hydrolase protein</fullName>
    </submittedName>
</protein>
<keyword evidence="2" id="KW-0488">Methylation</keyword>
<dbReference type="InterPro" id="IPR001806">
    <property type="entry name" value="Small_GTPase"/>
</dbReference>
<evidence type="ECO:0000313" key="5">
    <source>
        <dbReference type="EMBL" id="KAJ7359170.1"/>
    </source>
</evidence>
<dbReference type="NCBIfam" id="TIGR00231">
    <property type="entry name" value="small_GTP"/>
    <property type="match status" value="1"/>
</dbReference>
<dbReference type="InterPro" id="IPR027417">
    <property type="entry name" value="P-loop_NTPase"/>
</dbReference>
<dbReference type="PROSITE" id="PS51419">
    <property type="entry name" value="RAB"/>
    <property type="match status" value="1"/>
</dbReference>
<dbReference type="SMART" id="SM00174">
    <property type="entry name" value="RHO"/>
    <property type="match status" value="1"/>
</dbReference>
<dbReference type="GO" id="GO:0005525">
    <property type="term" value="F:GTP binding"/>
    <property type="evidence" value="ECO:0007669"/>
    <property type="project" value="UniProtKB-KW"/>
</dbReference>
<gene>
    <name evidence="5" type="ORF">DFH08DRAFT_686453</name>
</gene>
<accession>A0AAD7AHJ3</accession>
<organism evidence="5 6">
    <name type="scientific">Mycena albidolilacea</name>
    <dbReference type="NCBI Taxonomy" id="1033008"/>
    <lineage>
        <taxon>Eukaryota</taxon>
        <taxon>Fungi</taxon>
        <taxon>Dikarya</taxon>
        <taxon>Basidiomycota</taxon>
        <taxon>Agaricomycotina</taxon>
        <taxon>Agaricomycetes</taxon>
        <taxon>Agaricomycetidae</taxon>
        <taxon>Agaricales</taxon>
        <taxon>Marasmiineae</taxon>
        <taxon>Mycenaceae</taxon>
        <taxon>Mycena</taxon>
    </lineage>
</organism>
<dbReference type="InterPro" id="IPR003578">
    <property type="entry name" value="Small_GTPase_Rho"/>
</dbReference>
<dbReference type="PRINTS" id="PR00449">
    <property type="entry name" value="RASTRNSFRMNG"/>
</dbReference>
<comment type="caution">
    <text evidence="5">The sequence shown here is derived from an EMBL/GenBank/DDBJ whole genome shotgun (WGS) entry which is preliminary data.</text>
</comment>
<keyword evidence="6" id="KW-1185">Reference proteome</keyword>
<keyword evidence="4" id="KW-0342">GTP-binding</keyword>
<dbReference type="GO" id="GO:0003924">
    <property type="term" value="F:GTPase activity"/>
    <property type="evidence" value="ECO:0007669"/>
    <property type="project" value="InterPro"/>
</dbReference>
<dbReference type="InterPro" id="IPR005225">
    <property type="entry name" value="Small_GTP-bd"/>
</dbReference>
<evidence type="ECO:0000313" key="6">
    <source>
        <dbReference type="Proteomes" id="UP001218218"/>
    </source>
</evidence>
<dbReference type="Proteomes" id="UP001218218">
    <property type="component" value="Unassembled WGS sequence"/>
</dbReference>
<dbReference type="SMART" id="SM00173">
    <property type="entry name" value="RAS"/>
    <property type="match status" value="1"/>
</dbReference>
<evidence type="ECO:0000256" key="2">
    <source>
        <dbReference type="ARBA" id="ARBA00022481"/>
    </source>
</evidence>
<dbReference type="SUPFAM" id="SSF52540">
    <property type="entry name" value="P-loop containing nucleoside triphosphate hydrolases"/>
    <property type="match status" value="1"/>
</dbReference>
<name>A0AAD7AHJ3_9AGAR</name>
<dbReference type="Pfam" id="PF00071">
    <property type="entry name" value="Ras"/>
    <property type="match status" value="1"/>
</dbReference>
<keyword evidence="5" id="KW-0378">Hydrolase</keyword>
<evidence type="ECO:0000256" key="4">
    <source>
        <dbReference type="ARBA" id="ARBA00023134"/>
    </source>
</evidence>
<reference evidence="5" key="1">
    <citation type="submission" date="2023-03" db="EMBL/GenBank/DDBJ databases">
        <title>Massive genome expansion in bonnet fungi (Mycena s.s.) driven by repeated elements and novel gene families across ecological guilds.</title>
        <authorList>
            <consortium name="Lawrence Berkeley National Laboratory"/>
            <person name="Harder C.B."/>
            <person name="Miyauchi S."/>
            <person name="Viragh M."/>
            <person name="Kuo A."/>
            <person name="Thoen E."/>
            <person name="Andreopoulos B."/>
            <person name="Lu D."/>
            <person name="Skrede I."/>
            <person name="Drula E."/>
            <person name="Henrissat B."/>
            <person name="Morin E."/>
            <person name="Kohler A."/>
            <person name="Barry K."/>
            <person name="LaButti K."/>
            <person name="Morin E."/>
            <person name="Salamov A."/>
            <person name="Lipzen A."/>
            <person name="Mereny Z."/>
            <person name="Hegedus B."/>
            <person name="Baldrian P."/>
            <person name="Stursova M."/>
            <person name="Weitz H."/>
            <person name="Taylor A."/>
            <person name="Grigoriev I.V."/>
            <person name="Nagy L.G."/>
            <person name="Martin F."/>
            <person name="Kauserud H."/>
        </authorList>
    </citation>
    <scope>NUCLEOTIDE SEQUENCE</scope>
    <source>
        <strain evidence="5">CBHHK002</strain>
    </source>
</reference>
<dbReference type="CDD" id="cd00157">
    <property type="entry name" value="Rho"/>
    <property type="match status" value="1"/>
</dbReference>
<dbReference type="FunFam" id="3.40.50.300:FF:001179">
    <property type="entry name" value="Rho family GTPase"/>
    <property type="match status" value="1"/>
</dbReference>
<proteinExistence type="inferred from homology"/>
<dbReference type="SMART" id="SM00175">
    <property type="entry name" value="RAB"/>
    <property type="match status" value="1"/>
</dbReference>
<dbReference type="PROSITE" id="PS51421">
    <property type="entry name" value="RAS"/>
    <property type="match status" value="1"/>
</dbReference>
<dbReference type="GO" id="GO:0007264">
    <property type="term" value="P:small GTPase-mediated signal transduction"/>
    <property type="evidence" value="ECO:0007669"/>
    <property type="project" value="InterPro"/>
</dbReference>
<evidence type="ECO:0000256" key="3">
    <source>
        <dbReference type="ARBA" id="ARBA00022741"/>
    </source>
</evidence>
<comment type="similarity">
    <text evidence="1">Belongs to the small GTPase superfamily. Rho family.</text>
</comment>
<dbReference type="Gene3D" id="3.40.50.300">
    <property type="entry name" value="P-loop containing nucleotide triphosphate hydrolases"/>
    <property type="match status" value="1"/>
</dbReference>
<dbReference type="AlphaFoldDB" id="A0AAD7AHJ3"/>
<sequence>MSVNLNTTNPTGTIKIVFVGDGGVGKTCLCTSYAKKKFPEDYVPTVFESWGDSVRIGEETWTWGLWDTAAGQDDYDRLRPLSYPQTDIFVVCFNIASRASFDNVQEKWFPEIRHYEPDVPSIVVGLQIDLRFDIKTIQKMAKQGQLPISAAEGEQRARHVGAIKYVECSAKTREGLESVFDQVIAAAVTDIKLKESNRPRKCIIL</sequence>